<evidence type="ECO:0000313" key="9">
    <source>
        <dbReference type="Proteomes" id="UP001501690"/>
    </source>
</evidence>
<keyword evidence="3" id="KW-0520">NAD</keyword>
<dbReference type="InterPro" id="IPR016162">
    <property type="entry name" value="Ald_DH_N"/>
</dbReference>
<dbReference type="PANTHER" id="PTHR42986">
    <property type="entry name" value="BENZALDEHYDE DEHYDROGENASE YFMT"/>
    <property type="match status" value="1"/>
</dbReference>
<dbReference type="Gene3D" id="3.40.309.10">
    <property type="entry name" value="Aldehyde Dehydrogenase, Chain A, domain 2"/>
    <property type="match status" value="1"/>
</dbReference>
<feature type="region of interest" description="Disordered" evidence="6">
    <location>
        <begin position="450"/>
        <end position="470"/>
    </location>
</feature>
<dbReference type="InterPro" id="IPR029510">
    <property type="entry name" value="Ald_DH_CS_GLU"/>
</dbReference>
<dbReference type="InterPro" id="IPR015590">
    <property type="entry name" value="Aldehyde_DH_dom"/>
</dbReference>
<dbReference type="EMBL" id="BAAAPL010000002">
    <property type="protein sequence ID" value="GAA1701490.1"/>
    <property type="molecule type" value="Genomic_DNA"/>
</dbReference>
<dbReference type="InterPro" id="IPR016163">
    <property type="entry name" value="Ald_DH_C"/>
</dbReference>
<evidence type="ECO:0000256" key="6">
    <source>
        <dbReference type="SAM" id="MobiDB-lite"/>
    </source>
</evidence>
<keyword evidence="9" id="KW-1185">Reference proteome</keyword>
<evidence type="ECO:0000256" key="5">
    <source>
        <dbReference type="RuleBase" id="RU003345"/>
    </source>
</evidence>
<keyword evidence="2 5" id="KW-0560">Oxidoreductase</keyword>
<feature type="compositionally biased region" description="Gly residues" evidence="6">
    <location>
        <begin position="456"/>
        <end position="467"/>
    </location>
</feature>
<evidence type="ECO:0000313" key="8">
    <source>
        <dbReference type="EMBL" id="GAA1701490.1"/>
    </source>
</evidence>
<comment type="caution">
    <text evidence="8">The sequence shown here is derived from an EMBL/GenBank/DDBJ whole genome shotgun (WGS) entry which is preliminary data.</text>
</comment>
<name>A0ABP4UFE1_9MICO</name>
<evidence type="ECO:0000256" key="4">
    <source>
        <dbReference type="PROSITE-ProRule" id="PRU10007"/>
    </source>
</evidence>
<dbReference type="PROSITE" id="PS00687">
    <property type="entry name" value="ALDEHYDE_DEHYDR_GLU"/>
    <property type="match status" value="1"/>
</dbReference>
<comment type="similarity">
    <text evidence="1 5">Belongs to the aldehyde dehydrogenase family.</text>
</comment>
<gene>
    <name evidence="8" type="ORF">GCM10009808_19310</name>
</gene>
<proteinExistence type="inferred from homology"/>
<evidence type="ECO:0000256" key="1">
    <source>
        <dbReference type="ARBA" id="ARBA00009986"/>
    </source>
</evidence>
<dbReference type="Pfam" id="PF00171">
    <property type="entry name" value="Aldedh"/>
    <property type="match status" value="1"/>
</dbReference>
<evidence type="ECO:0000256" key="3">
    <source>
        <dbReference type="ARBA" id="ARBA00023027"/>
    </source>
</evidence>
<dbReference type="SUPFAM" id="SSF53720">
    <property type="entry name" value="ALDH-like"/>
    <property type="match status" value="1"/>
</dbReference>
<feature type="domain" description="Aldehyde dehydrogenase" evidence="7">
    <location>
        <begin position="26"/>
        <end position="483"/>
    </location>
</feature>
<dbReference type="InterPro" id="IPR016161">
    <property type="entry name" value="Ald_DH/histidinol_DH"/>
</dbReference>
<dbReference type="PANTHER" id="PTHR42986:SF1">
    <property type="entry name" value="BENZALDEHYDE DEHYDROGENASE YFMT"/>
    <property type="match status" value="1"/>
</dbReference>
<dbReference type="Gene3D" id="3.40.605.10">
    <property type="entry name" value="Aldehyde Dehydrogenase, Chain A, domain 1"/>
    <property type="match status" value="1"/>
</dbReference>
<reference evidence="9" key="1">
    <citation type="journal article" date="2019" name="Int. J. Syst. Evol. Microbiol.">
        <title>The Global Catalogue of Microorganisms (GCM) 10K type strain sequencing project: providing services to taxonomists for standard genome sequencing and annotation.</title>
        <authorList>
            <consortium name="The Broad Institute Genomics Platform"/>
            <consortium name="The Broad Institute Genome Sequencing Center for Infectious Disease"/>
            <person name="Wu L."/>
            <person name="Ma J."/>
        </authorList>
    </citation>
    <scope>NUCLEOTIDE SEQUENCE [LARGE SCALE GENOMIC DNA]</scope>
    <source>
        <strain evidence="9">JCM 15577</strain>
    </source>
</reference>
<sequence length="494" mass="51503">MTTVTDISTLIDPAVFAGKIFIDGEWVPGGAGQIDSVAPATGEVLAPVGMASPEDVARAAKSAAAAQKEWAAMPHPARAAVLRRAGMLWEQYADEVAGWNIREVGAIPPLAGFALHVTAAECYEASSLPSAPLGTVLSSEEPRLSMTQQVPVGVVGVISPFNVPLILGIRAVAPALALGNAVLLKPDPRTVITGGVAFVRIFEEAGLPAGLLQLVPGGAEVGQALVEDPHVRVIAFTGSTRAGRAVGELAGRHLTRAHLELGGNSAFIIREDADVDEAVNLATWGSFLHQGQICMTVGRHIVHEAVFDQYVEKLAAKADSMFVGDPAAGPVHLGPLIDEVQRDRVHALVMDAVANGAELKAGGSYEGLHYRPTVLANTPADAPAYCEEVFGPVASVVSFSTDEEAVALATATDYGLSLGIVTRDALAGWELAQRIPTGIVHINDQTVNDEANTPFGGTGASGTGSRHGGAQANIDAFTETRWITMRREPGQYPL</sequence>
<organism evidence="8 9">
    <name type="scientific">Microbacterium sediminicola</name>
    <dbReference type="NCBI Taxonomy" id="415210"/>
    <lineage>
        <taxon>Bacteria</taxon>
        <taxon>Bacillati</taxon>
        <taxon>Actinomycetota</taxon>
        <taxon>Actinomycetes</taxon>
        <taxon>Micrococcales</taxon>
        <taxon>Microbacteriaceae</taxon>
        <taxon>Microbacterium</taxon>
    </lineage>
</organism>
<protein>
    <submittedName>
        <fullName evidence="8">Benzaldehyde dehydrogenase</fullName>
    </submittedName>
</protein>
<evidence type="ECO:0000259" key="7">
    <source>
        <dbReference type="Pfam" id="PF00171"/>
    </source>
</evidence>
<dbReference type="RefSeq" id="WP_344072001.1">
    <property type="nucleotide sequence ID" value="NZ_BAAAPL010000002.1"/>
</dbReference>
<dbReference type="Proteomes" id="UP001501690">
    <property type="component" value="Unassembled WGS sequence"/>
</dbReference>
<feature type="active site" evidence="4">
    <location>
        <position position="260"/>
    </location>
</feature>
<accession>A0ABP4UFE1</accession>
<evidence type="ECO:0000256" key="2">
    <source>
        <dbReference type="ARBA" id="ARBA00023002"/>
    </source>
</evidence>